<dbReference type="PANTHER" id="PTHR10628:SF30">
    <property type="entry name" value="EXO-ALPHA-SIALIDASE"/>
    <property type="match status" value="1"/>
</dbReference>
<protein>
    <recommendedName>
        <fullName evidence="3">exo-alpha-sialidase</fullName>
        <ecNumber evidence="3">3.2.1.18</ecNumber>
    </recommendedName>
</protein>
<evidence type="ECO:0000256" key="3">
    <source>
        <dbReference type="ARBA" id="ARBA00012733"/>
    </source>
</evidence>
<dbReference type="GO" id="GO:0005737">
    <property type="term" value="C:cytoplasm"/>
    <property type="evidence" value="ECO:0007669"/>
    <property type="project" value="TreeGrafter"/>
</dbReference>
<evidence type="ECO:0000256" key="1">
    <source>
        <dbReference type="ARBA" id="ARBA00000427"/>
    </source>
</evidence>
<dbReference type="InterPro" id="IPR026856">
    <property type="entry name" value="Sialidase_fam"/>
</dbReference>
<dbReference type="InterPro" id="IPR011040">
    <property type="entry name" value="Sialidase"/>
</dbReference>
<feature type="chain" id="PRO_5038093455" description="exo-alpha-sialidase" evidence="5">
    <location>
        <begin position="25"/>
        <end position="557"/>
    </location>
</feature>
<dbReference type="Proteomes" id="UP000598820">
    <property type="component" value="Unassembled WGS sequence"/>
</dbReference>
<sequence>MNKNSPVLLTTLFLGILLSAGRFPAETGLTVSEKQFVTPVLTGKTENPIVRLTVTVPEQRSENETTTFTFDSQGTTRIADIAKARLYYCGTDSVLNTALTKKTAVLFGETATINRQFSINGKQTLKPGVNYFWLSYELKKTADLMGYVDATCEAVNVASERIKPQQSPNVVKQRIGVALRQHNDENVHTYRIPGLATTNNGTLLAIYDARRGSARDLQGDIDIGVSRSTDGGTTWEPMRIALDKGTWGNLPQKFNGVSDPCILVDRNSKTIYVAGLWMHGVLDDQGKWIEGLNEASTSWNHQWRNKGSQPGFDVKQTSQFLLTKSTDDGKTWSEPVNLTQMCKKEDWWLWAPAPGAGITLADGTLVFPTQGREPDGRPFSNITYSKDGGKTWATSPKASSESTTENMAVQLSDGSVMLNMRANKNRGNLSASNGRVIAVTNDLGKIWREHPSSSSALPEPTCMGSIHRHDYTVGGKNRSLLLFVNPNSKTDRDHITLKVSFDNGKTWPQQHWILLDELKGRGYSCITSVNEKTVGIVYESSQADLVFQKIKLDELIK</sequence>
<comment type="caution">
    <text evidence="8">The sequence shown here is derived from an EMBL/GenBank/DDBJ whole genome shotgun (WGS) entry which is preliminary data.</text>
</comment>
<name>A0A926Y3Y0_9BACT</name>
<dbReference type="GO" id="GO:0016020">
    <property type="term" value="C:membrane"/>
    <property type="evidence" value="ECO:0007669"/>
    <property type="project" value="TreeGrafter"/>
</dbReference>
<gene>
    <name evidence="8" type="ORF">IC229_24520</name>
</gene>
<keyword evidence="9" id="KW-1185">Reference proteome</keyword>
<dbReference type="Pfam" id="PF13859">
    <property type="entry name" value="BNR_3"/>
    <property type="match status" value="1"/>
</dbReference>
<dbReference type="PANTHER" id="PTHR10628">
    <property type="entry name" value="SIALIDASE"/>
    <property type="match status" value="1"/>
</dbReference>
<evidence type="ECO:0000256" key="2">
    <source>
        <dbReference type="ARBA" id="ARBA00009348"/>
    </source>
</evidence>
<proteinExistence type="inferred from homology"/>
<dbReference type="AlphaFoldDB" id="A0A926Y3Y0"/>
<dbReference type="GO" id="GO:0004308">
    <property type="term" value="F:exo-alpha-sialidase activity"/>
    <property type="evidence" value="ECO:0007669"/>
    <property type="project" value="UniProtKB-EC"/>
</dbReference>
<evidence type="ECO:0000259" key="7">
    <source>
        <dbReference type="Pfam" id="PF14873"/>
    </source>
</evidence>
<dbReference type="RefSeq" id="WP_190889872.1">
    <property type="nucleotide sequence ID" value="NZ_JACWZY010000025.1"/>
</dbReference>
<dbReference type="SUPFAM" id="SSF50939">
    <property type="entry name" value="Sialidases"/>
    <property type="match status" value="1"/>
</dbReference>
<dbReference type="Pfam" id="PF14873">
    <property type="entry name" value="BNR_assoc_N"/>
    <property type="match status" value="1"/>
</dbReference>
<evidence type="ECO:0000313" key="9">
    <source>
        <dbReference type="Proteomes" id="UP000598820"/>
    </source>
</evidence>
<dbReference type="EC" id="3.2.1.18" evidence="3"/>
<feature type="signal peptide" evidence="5">
    <location>
        <begin position="1"/>
        <end position="24"/>
    </location>
</feature>
<dbReference type="CDD" id="cd15482">
    <property type="entry name" value="Sialidase_non-viral"/>
    <property type="match status" value="1"/>
</dbReference>
<comment type="similarity">
    <text evidence="2">Belongs to the glycosyl hydrolase 33 family.</text>
</comment>
<organism evidence="8 9">
    <name type="scientific">Spirosoma profusum</name>
    <dbReference type="NCBI Taxonomy" id="2771354"/>
    <lineage>
        <taxon>Bacteria</taxon>
        <taxon>Pseudomonadati</taxon>
        <taxon>Bacteroidota</taxon>
        <taxon>Cytophagia</taxon>
        <taxon>Cytophagales</taxon>
        <taxon>Cytophagaceae</taxon>
        <taxon>Spirosoma</taxon>
    </lineage>
</organism>
<feature type="domain" description="Sialidase" evidence="6">
    <location>
        <begin position="192"/>
        <end position="505"/>
    </location>
</feature>
<dbReference type="GO" id="GO:0006689">
    <property type="term" value="P:ganglioside catabolic process"/>
    <property type="evidence" value="ECO:0007669"/>
    <property type="project" value="TreeGrafter"/>
</dbReference>
<dbReference type="InterPro" id="IPR029456">
    <property type="entry name" value="Sialidase_N"/>
</dbReference>
<evidence type="ECO:0000259" key="6">
    <source>
        <dbReference type="Pfam" id="PF13859"/>
    </source>
</evidence>
<dbReference type="Gene3D" id="2.60.40.1290">
    <property type="match status" value="2"/>
</dbReference>
<dbReference type="GO" id="GO:0009313">
    <property type="term" value="P:oligosaccharide catabolic process"/>
    <property type="evidence" value="ECO:0007669"/>
    <property type="project" value="TreeGrafter"/>
</dbReference>
<accession>A0A926Y3Y0</accession>
<dbReference type="InterPro" id="IPR036278">
    <property type="entry name" value="Sialidase_sf"/>
</dbReference>
<feature type="compositionally biased region" description="Polar residues" evidence="4">
    <location>
        <begin position="392"/>
        <end position="405"/>
    </location>
</feature>
<feature type="region of interest" description="Disordered" evidence="4">
    <location>
        <begin position="370"/>
        <end position="405"/>
    </location>
</feature>
<evidence type="ECO:0000256" key="5">
    <source>
        <dbReference type="SAM" id="SignalP"/>
    </source>
</evidence>
<evidence type="ECO:0000256" key="4">
    <source>
        <dbReference type="SAM" id="MobiDB-lite"/>
    </source>
</evidence>
<reference evidence="8" key="1">
    <citation type="submission" date="2020-09" db="EMBL/GenBank/DDBJ databases">
        <authorList>
            <person name="Kim M.K."/>
        </authorList>
    </citation>
    <scope>NUCLEOTIDE SEQUENCE</scope>
    <source>
        <strain evidence="8">BT702</strain>
    </source>
</reference>
<dbReference type="Gene3D" id="2.120.10.10">
    <property type="match status" value="1"/>
</dbReference>
<evidence type="ECO:0000313" key="8">
    <source>
        <dbReference type="EMBL" id="MBD2703833.1"/>
    </source>
</evidence>
<dbReference type="EMBL" id="JACWZY010000025">
    <property type="protein sequence ID" value="MBD2703833.1"/>
    <property type="molecule type" value="Genomic_DNA"/>
</dbReference>
<feature type="domain" description="Sialidase N-terminal" evidence="7">
    <location>
        <begin position="31"/>
        <end position="159"/>
    </location>
</feature>
<keyword evidence="5" id="KW-0732">Signal</keyword>
<comment type="catalytic activity">
    <reaction evidence="1">
        <text>Hydrolysis of alpha-(2-&gt;3)-, alpha-(2-&gt;6)-, alpha-(2-&gt;8)- glycosidic linkages of terminal sialic acid residues in oligosaccharides, glycoproteins, glycolipids, colominic acid and synthetic substrates.</text>
        <dbReference type="EC" id="3.2.1.18"/>
    </reaction>
</comment>